<dbReference type="GO" id="GO:0004672">
    <property type="term" value="F:protein kinase activity"/>
    <property type="evidence" value="ECO:0007669"/>
    <property type="project" value="InterPro"/>
</dbReference>
<dbReference type="PROSITE" id="PS50011">
    <property type="entry name" value="PROTEIN_KINASE_DOM"/>
    <property type="match status" value="1"/>
</dbReference>
<dbReference type="Proteomes" id="UP000799777">
    <property type="component" value="Unassembled WGS sequence"/>
</dbReference>
<sequence>MAFTPAAGHPPIPGHIPANELVAIVTVHHARGQEVNKDIAHHTEPVYADGIRRTRQALNGVHVYLRRVDGQKCFLVGKETTDNERKKVWFEPRDVFLPGPNIGPRHIYLLPIWESDCWRFQSVSEILAYVDGVPIQNYTLRTKKNKVNYPQAIHLAQSRVNRIVINGLRFDIWIMNTVRTLYTPAEIIPAALHAEIQDVAHRPEDWARTRYHMKEPVSPKSHRVLERFTGEAQTVKLFRHADGGQQRRNQEFLMFSKQEVESSIVRYLQSIDVNTIPAIVTTTYADFMKYGALRDDIHKSHPGFRFSIAGTLARRLFSALAFLHYHGIVHGHVSGDSVVLHLEDNKAEDVLLVDYTTARPFMPGAPVPRDDLIADGEATMKLVEDCCDLWALRNGQTPDAEGEYRMEQITKEAMETHHAIQRCAADYFVRESKSKISTTGKKLKKLLEKSGYTWQSARANQEHNLKRKKILLVGITKLNEMKAEWSKTREPARIGEEQYMLLTLGHAYLDSLADPLYLDKWELMPHEICARIKELGGDLEHSWQTFQLKTTVSLRHTEAGFDEQDLLTWLALSAEIHPEWREAIEAACTLNLNPQDGVIAREDIYALHNDLEYRGRLPTITIAMFDRIHNMDNMPNQIEETYRIWYHVPSRMFNLTQLQRLATPDRLVAAINKAGVRCDNFVEVRGDPKIQGNYAPLSLLTAFANALGVVVAQVPDLAPALPTFDPSDFSQISQGRMVLARPGMLGYGSMVRTGDQCSFLAAPKDSKLFETPSTFIPTYFGDMKVLPKLPDGIRNHDRPEHWSKFKTAEEIEASADLSKRNILPAKAPSALERERVRAKARPPTKRSTDGFSLRPATPDPKRPRSSRSKTVSPRPTRALPDISMSFVQRMEERAQAAPQSRRPGSGYPTLLSQPPSRDTDKPDSSFVRRNADLLSSPPRDPSDFERSFTVADGKEILAEDWKKVNKLLKHMSADDDDDQPDMQGLMFGFEHHEDVED</sequence>
<proteinExistence type="predicted"/>
<organism evidence="3 4">
    <name type="scientific">Setomelanomma holmii</name>
    <dbReference type="NCBI Taxonomy" id="210430"/>
    <lineage>
        <taxon>Eukaryota</taxon>
        <taxon>Fungi</taxon>
        <taxon>Dikarya</taxon>
        <taxon>Ascomycota</taxon>
        <taxon>Pezizomycotina</taxon>
        <taxon>Dothideomycetes</taxon>
        <taxon>Pleosporomycetidae</taxon>
        <taxon>Pleosporales</taxon>
        <taxon>Pleosporineae</taxon>
        <taxon>Phaeosphaeriaceae</taxon>
        <taxon>Setomelanomma</taxon>
    </lineage>
</organism>
<dbReference type="OrthoDB" id="3793287at2759"/>
<evidence type="ECO:0000256" key="1">
    <source>
        <dbReference type="SAM" id="MobiDB-lite"/>
    </source>
</evidence>
<feature type="non-terminal residue" evidence="3">
    <location>
        <position position="997"/>
    </location>
</feature>
<protein>
    <recommendedName>
        <fullName evidence="2">Protein kinase domain-containing protein</fullName>
    </recommendedName>
</protein>
<dbReference type="Gene3D" id="1.10.510.10">
    <property type="entry name" value="Transferase(Phosphotransferase) domain 1"/>
    <property type="match status" value="1"/>
</dbReference>
<comment type="caution">
    <text evidence="3">The sequence shown here is derived from an EMBL/GenBank/DDBJ whole genome shotgun (WGS) entry which is preliminary data.</text>
</comment>
<dbReference type="InterPro" id="IPR011009">
    <property type="entry name" value="Kinase-like_dom_sf"/>
</dbReference>
<name>A0A9P4LIY3_9PLEO</name>
<feature type="region of interest" description="Disordered" evidence="1">
    <location>
        <begin position="819"/>
        <end position="945"/>
    </location>
</feature>
<gene>
    <name evidence="3" type="ORF">EK21DRAFT_73708</name>
</gene>
<keyword evidence="4" id="KW-1185">Reference proteome</keyword>
<evidence type="ECO:0000313" key="4">
    <source>
        <dbReference type="Proteomes" id="UP000799777"/>
    </source>
</evidence>
<reference evidence="3" key="1">
    <citation type="journal article" date="2020" name="Stud. Mycol.">
        <title>101 Dothideomycetes genomes: a test case for predicting lifestyles and emergence of pathogens.</title>
        <authorList>
            <person name="Haridas S."/>
            <person name="Albert R."/>
            <person name="Binder M."/>
            <person name="Bloem J."/>
            <person name="Labutti K."/>
            <person name="Salamov A."/>
            <person name="Andreopoulos B."/>
            <person name="Baker S."/>
            <person name="Barry K."/>
            <person name="Bills G."/>
            <person name="Bluhm B."/>
            <person name="Cannon C."/>
            <person name="Castanera R."/>
            <person name="Culley D."/>
            <person name="Daum C."/>
            <person name="Ezra D."/>
            <person name="Gonzalez J."/>
            <person name="Henrissat B."/>
            <person name="Kuo A."/>
            <person name="Liang C."/>
            <person name="Lipzen A."/>
            <person name="Lutzoni F."/>
            <person name="Magnuson J."/>
            <person name="Mondo S."/>
            <person name="Nolan M."/>
            <person name="Ohm R."/>
            <person name="Pangilinan J."/>
            <person name="Park H.-J."/>
            <person name="Ramirez L."/>
            <person name="Alfaro M."/>
            <person name="Sun H."/>
            <person name="Tritt A."/>
            <person name="Yoshinaga Y."/>
            <person name="Zwiers L.-H."/>
            <person name="Turgeon B."/>
            <person name="Goodwin S."/>
            <person name="Spatafora J."/>
            <person name="Crous P."/>
            <person name="Grigoriev I."/>
        </authorList>
    </citation>
    <scope>NUCLEOTIDE SEQUENCE</scope>
    <source>
        <strain evidence="3">CBS 110217</strain>
    </source>
</reference>
<dbReference type="Gene3D" id="3.30.200.20">
    <property type="entry name" value="Phosphorylase Kinase, domain 1"/>
    <property type="match status" value="1"/>
</dbReference>
<dbReference type="AlphaFoldDB" id="A0A9P4LIY3"/>
<evidence type="ECO:0000259" key="2">
    <source>
        <dbReference type="PROSITE" id="PS50011"/>
    </source>
</evidence>
<dbReference type="SUPFAM" id="SSF56112">
    <property type="entry name" value="Protein kinase-like (PK-like)"/>
    <property type="match status" value="1"/>
</dbReference>
<accession>A0A9P4LIY3</accession>
<evidence type="ECO:0000313" key="3">
    <source>
        <dbReference type="EMBL" id="KAF2026670.1"/>
    </source>
</evidence>
<dbReference type="InterPro" id="IPR000719">
    <property type="entry name" value="Prot_kinase_dom"/>
</dbReference>
<dbReference type="GO" id="GO:0005524">
    <property type="term" value="F:ATP binding"/>
    <property type="evidence" value="ECO:0007669"/>
    <property type="project" value="InterPro"/>
</dbReference>
<dbReference type="EMBL" id="ML978239">
    <property type="protein sequence ID" value="KAF2026670.1"/>
    <property type="molecule type" value="Genomic_DNA"/>
</dbReference>
<feature type="domain" description="Protein kinase" evidence="2">
    <location>
        <begin position="182"/>
        <end position="509"/>
    </location>
</feature>